<evidence type="ECO:0000313" key="2">
    <source>
        <dbReference type="EMBL" id="SHF12275.1"/>
    </source>
</evidence>
<dbReference type="PROSITE" id="PS51257">
    <property type="entry name" value="PROKAR_LIPOPROTEIN"/>
    <property type="match status" value="1"/>
</dbReference>
<accession>A0A1M4Z2T9</accession>
<evidence type="ECO:0008006" key="4">
    <source>
        <dbReference type="Google" id="ProtNLM"/>
    </source>
</evidence>
<organism evidence="2 3">
    <name type="scientific">Bacteroides luti</name>
    <dbReference type="NCBI Taxonomy" id="1297750"/>
    <lineage>
        <taxon>Bacteria</taxon>
        <taxon>Pseudomonadati</taxon>
        <taxon>Bacteroidota</taxon>
        <taxon>Bacteroidia</taxon>
        <taxon>Bacteroidales</taxon>
        <taxon>Bacteroidaceae</taxon>
        <taxon>Bacteroides</taxon>
    </lineage>
</organism>
<sequence length="151" mass="17500">MKSFSLYIFISVCCLLIVACSNKKTQKEQKKEQFENAFNSVEELQEKASEDTAFAKSKEYATQMERACIEMAKKTSDMNTNEKLLLEFEVALKALKQSTDRIKENPQLANDASFMEKTKAKVDKVREYQQNLKKAQLSSVEEKKFYELCHQ</sequence>
<keyword evidence="1" id="KW-0175">Coiled coil</keyword>
<dbReference type="Proteomes" id="UP000184509">
    <property type="component" value="Unassembled WGS sequence"/>
</dbReference>
<reference evidence="2 3" key="1">
    <citation type="submission" date="2016-11" db="EMBL/GenBank/DDBJ databases">
        <authorList>
            <person name="Jaros S."/>
            <person name="Januszkiewicz K."/>
            <person name="Wedrychowicz H."/>
        </authorList>
    </citation>
    <scope>NUCLEOTIDE SEQUENCE [LARGE SCALE GENOMIC DNA]</scope>
    <source>
        <strain evidence="2 3">DSM 26991</strain>
    </source>
</reference>
<gene>
    <name evidence="2" type="ORF">SAMN05444405_105153</name>
</gene>
<dbReference type="AlphaFoldDB" id="A0A1M4Z2T9"/>
<dbReference type="EMBL" id="FQTV01000005">
    <property type="protein sequence ID" value="SHF12275.1"/>
    <property type="molecule type" value="Genomic_DNA"/>
</dbReference>
<protein>
    <recommendedName>
        <fullName evidence="4">Lipoprotein</fullName>
    </recommendedName>
</protein>
<proteinExistence type="predicted"/>
<keyword evidence="3" id="KW-1185">Reference proteome</keyword>
<dbReference type="STRING" id="1297750.SAMN05444405_105153"/>
<feature type="coiled-coil region" evidence="1">
    <location>
        <begin position="24"/>
        <end position="51"/>
    </location>
</feature>
<evidence type="ECO:0000313" key="3">
    <source>
        <dbReference type="Proteomes" id="UP000184509"/>
    </source>
</evidence>
<evidence type="ECO:0000256" key="1">
    <source>
        <dbReference type="SAM" id="Coils"/>
    </source>
</evidence>
<name>A0A1M4Z2T9_9BACE</name>
<dbReference type="RefSeq" id="WP_073400352.1">
    <property type="nucleotide sequence ID" value="NZ_FQTV01000005.1"/>
</dbReference>